<keyword evidence="4" id="KW-0804">Transcription</keyword>
<reference evidence="8 10" key="1">
    <citation type="journal article" date="2017" name="Nature">
        <title>The sunflower genome provides insights into oil metabolism, flowering and Asterid evolution.</title>
        <authorList>
            <person name="Badouin H."/>
            <person name="Gouzy J."/>
            <person name="Grassa C.J."/>
            <person name="Murat F."/>
            <person name="Staton S.E."/>
            <person name="Cottret L."/>
            <person name="Lelandais-Briere C."/>
            <person name="Owens G.L."/>
            <person name="Carrere S."/>
            <person name="Mayjonade B."/>
            <person name="Legrand L."/>
            <person name="Gill N."/>
            <person name="Kane N.C."/>
            <person name="Bowers J.E."/>
            <person name="Hubner S."/>
            <person name="Bellec A."/>
            <person name="Berard A."/>
            <person name="Berges H."/>
            <person name="Blanchet N."/>
            <person name="Boniface M.C."/>
            <person name="Brunel D."/>
            <person name="Catrice O."/>
            <person name="Chaidir N."/>
            <person name="Claudel C."/>
            <person name="Donnadieu C."/>
            <person name="Faraut T."/>
            <person name="Fievet G."/>
            <person name="Helmstetter N."/>
            <person name="King M."/>
            <person name="Knapp S.J."/>
            <person name="Lai Z."/>
            <person name="Le Paslier M.C."/>
            <person name="Lippi Y."/>
            <person name="Lorenzon L."/>
            <person name="Mandel J.R."/>
            <person name="Marage G."/>
            <person name="Marchand G."/>
            <person name="Marquand E."/>
            <person name="Bret-Mestries E."/>
            <person name="Morien E."/>
            <person name="Nambeesan S."/>
            <person name="Nguyen T."/>
            <person name="Pegot-Espagnet P."/>
            <person name="Pouilly N."/>
            <person name="Raftis F."/>
            <person name="Sallet E."/>
            <person name="Schiex T."/>
            <person name="Thomas J."/>
            <person name="Vandecasteele C."/>
            <person name="Vares D."/>
            <person name="Vear F."/>
            <person name="Vautrin S."/>
            <person name="Crespi M."/>
            <person name="Mangin B."/>
            <person name="Burke J.M."/>
            <person name="Salse J."/>
            <person name="Munos S."/>
            <person name="Vincourt P."/>
            <person name="Rieseberg L.H."/>
            <person name="Langlade N.B."/>
        </authorList>
    </citation>
    <scope>NUCLEOTIDE SEQUENCE [LARGE SCALE GENOMIC DNA]</scope>
    <source>
        <strain evidence="10">cv. SF193</strain>
        <tissue evidence="8">Leaves</tissue>
    </source>
</reference>
<proteinExistence type="predicted"/>
<dbReference type="SUPFAM" id="SSF54171">
    <property type="entry name" value="DNA-binding domain"/>
    <property type="match status" value="1"/>
</dbReference>
<dbReference type="EMBL" id="CM007893">
    <property type="protein sequence ID" value="OTG29110.1"/>
    <property type="molecule type" value="Genomic_DNA"/>
</dbReference>
<reference evidence="8" key="3">
    <citation type="submission" date="2020-06" db="EMBL/GenBank/DDBJ databases">
        <title>Helianthus annuus Genome sequencing and assembly Release 2.</title>
        <authorList>
            <person name="Gouzy J."/>
            <person name="Langlade N."/>
            <person name="Munos S."/>
        </authorList>
    </citation>
    <scope>NUCLEOTIDE SEQUENCE</scope>
    <source>
        <tissue evidence="8">Leaves</tissue>
    </source>
</reference>
<protein>
    <submittedName>
        <fullName evidence="9">Putative DNA-binding domain-containing protein</fullName>
    </submittedName>
    <submittedName>
        <fullName evidence="8">Transcription factor AP2-EREBP family</fullName>
    </submittedName>
</protein>
<dbReference type="InterPro" id="IPR036955">
    <property type="entry name" value="AP2/ERF_dom_sf"/>
</dbReference>
<keyword evidence="10" id="KW-1185">Reference proteome</keyword>
<comment type="subcellular location">
    <subcellularLocation>
        <location evidence="1">Nucleus</location>
    </subcellularLocation>
</comment>
<gene>
    <name evidence="9" type="ORF">HannXRQ_Chr04g0118641</name>
    <name evidence="8" type="ORF">HanXRQr2_Chr04g0181091</name>
</gene>
<organism evidence="9 10">
    <name type="scientific">Helianthus annuus</name>
    <name type="common">Common sunflower</name>
    <dbReference type="NCBI Taxonomy" id="4232"/>
    <lineage>
        <taxon>Eukaryota</taxon>
        <taxon>Viridiplantae</taxon>
        <taxon>Streptophyta</taxon>
        <taxon>Embryophyta</taxon>
        <taxon>Tracheophyta</taxon>
        <taxon>Spermatophyta</taxon>
        <taxon>Magnoliopsida</taxon>
        <taxon>eudicotyledons</taxon>
        <taxon>Gunneridae</taxon>
        <taxon>Pentapetalae</taxon>
        <taxon>asterids</taxon>
        <taxon>campanulids</taxon>
        <taxon>Asterales</taxon>
        <taxon>Asteraceae</taxon>
        <taxon>Asteroideae</taxon>
        <taxon>Heliantheae alliance</taxon>
        <taxon>Heliantheae</taxon>
        <taxon>Helianthus</taxon>
    </lineage>
</organism>
<evidence type="ECO:0000313" key="10">
    <source>
        <dbReference type="Proteomes" id="UP000215914"/>
    </source>
</evidence>
<evidence type="ECO:0000259" key="7">
    <source>
        <dbReference type="PROSITE" id="PS51032"/>
    </source>
</evidence>
<dbReference type="InterPro" id="IPR044808">
    <property type="entry name" value="ERF_plant"/>
</dbReference>
<feature type="domain" description="AP2/ERF" evidence="7">
    <location>
        <begin position="89"/>
        <end position="154"/>
    </location>
</feature>
<evidence type="ECO:0000313" key="9">
    <source>
        <dbReference type="EMBL" id="OTG29110.1"/>
    </source>
</evidence>
<dbReference type="Gene3D" id="3.30.730.10">
    <property type="entry name" value="AP2/ERF domain"/>
    <property type="match status" value="1"/>
</dbReference>
<accession>A0A251V0I7</accession>
<dbReference type="Proteomes" id="UP000215914">
    <property type="component" value="Chromosome 4"/>
</dbReference>
<sequence>MSESDIADLFPTMTLEDTLKKEVEVEDGLENISGKLKEEIEEDGTQAPSKLKEEVEEDGTQEHNSGKLKEEGKDGSRGKLLKLKKRKKKQEGEEEEWRKYVGMMKSAGMFSAQIRYPDGHRVWLGTYKSPKAAALAYDKAAFKLYGSQATLNFPDRIRTSDHKNDGQTNK</sequence>
<dbReference type="AlphaFoldDB" id="A0A251V0I7"/>
<evidence type="ECO:0000256" key="3">
    <source>
        <dbReference type="ARBA" id="ARBA00023125"/>
    </source>
</evidence>
<dbReference type="InterPro" id="IPR016177">
    <property type="entry name" value="DNA-bd_dom_sf"/>
</dbReference>
<keyword evidence="2" id="KW-0805">Transcription regulation</keyword>
<dbReference type="Gramene" id="mRNA:HanXRQr2_Chr04g0181091">
    <property type="protein sequence ID" value="CDS:HanXRQr2_Chr04g0181091.1"/>
    <property type="gene ID" value="HanXRQr2_Chr04g0181091"/>
</dbReference>
<dbReference type="GO" id="GO:0003700">
    <property type="term" value="F:DNA-binding transcription factor activity"/>
    <property type="evidence" value="ECO:0007669"/>
    <property type="project" value="InterPro"/>
</dbReference>
<dbReference type="SMART" id="SM00380">
    <property type="entry name" value="AP2"/>
    <property type="match status" value="1"/>
</dbReference>
<keyword evidence="5" id="KW-0539">Nucleus</keyword>
<dbReference type="GO" id="GO:0005634">
    <property type="term" value="C:nucleus"/>
    <property type="evidence" value="ECO:0007669"/>
    <property type="project" value="UniProtKB-SubCell"/>
</dbReference>
<evidence type="ECO:0000256" key="1">
    <source>
        <dbReference type="ARBA" id="ARBA00004123"/>
    </source>
</evidence>
<feature type="region of interest" description="Disordered" evidence="6">
    <location>
        <begin position="31"/>
        <end position="96"/>
    </location>
</feature>
<dbReference type="InParanoid" id="A0A251V0I7"/>
<feature type="compositionally biased region" description="Basic residues" evidence="6">
    <location>
        <begin position="79"/>
        <end position="89"/>
    </location>
</feature>
<evidence type="ECO:0000256" key="5">
    <source>
        <dbReference type="ARBA" id="ARBA00023242"/>
    </source>
</evidence>
<dbReference type="PANTHER" id="PTHR31190:SF378">
    <property type="entry name" value="ETHYLENE-RESPONSIVE TRANSCRIPTION FACTOR 2"/>
    <property type="match status" value="1"/>
</dbReference>
<keyword evidence="3 9" id="KW-0238">DNA-binding</keyword>
<feature type="compositionally biased region" description="Basic and acidic residues" evidence="6">
    <location>
        <begin position="60"/>
        <end position="77"/>
    </location>
</feature>
<evidence type="ECO:0000256" key="4">
    <source>
        <dbReference type="ARBA" id="ARBA00023163"/>
    </source>
</evidence>
<dbReference type="PANTHER" id="PTHR31190">
    <property type="entry name" value="DNA-BINDING DOMAIN"/>
    <property type="match status" value="1"/>
</dbReference>
<name>A0A251V0I7_HELAN</name>
<dbReference type="GO" id="GO:0009873">
    <property type="term" value="P:ethylene-activated signaling pathway"/>
    <property type="evidence" value="ECO:0007669"/>
    <property type="project" value="InterPro"/>
</dbReference>
<dbReference type="PROSITE" id="PS51032">
    <property type="entry name" value="AP2_ERF"/>
    <property type="match status" value="1"/>
</dbReference>
<reference evidence="9" key="2">
    <citation type="submission" date="2017-02" db="EMBL/GenBank/DDBJ databases">
        <title>Sunflower complete genome.</title>
        <authorList>
            <person name="Langlade N."/>
            <person name="Munos S."/>
        </authorList>
    </citation>
    <scope>NUCLEOTIDE SEQUENCE [LARGE SCALE GENOMIC DNA]</scope>
    <source>
        <tissue evidence="9">Leaves</tissue>
    </source>
</reference>
<dbReference type="EMBL" id="MNCJ02000319">
    <property type="protein sequence ID" value="KAF5811413.1"/>
    <property type="molecule type" value="Genomic_DNA"/>
</dbReference>
<evidence type="ECO:0000256" key="6">
    <source>
        <dbReference type="SAM" id="MobiDB-lite"/>
    </source>
</evidence>
<dbReference type="InterPro" id="IPR001471">
    <property type="entry name" value="AP2/ERF_dom"/>
</dbReference>
<evidence type="ECO:0000313" key="8">
    <source>
        <dbReference type="EMBL" id="KAF5811413.1"/>
    </source>
</evidence>
<dbReference type="GO" id="GO:0003677">
    <property type="term" value="F:DNA binding"/>
    <property type="evidence" value="ECO:0007669"/>
    <property type="project" value="UniProtKB-KW"/>
</dbReference>
<evidence type="ECO:0000256" key="2">
    <source>
        <dbReference type="ARBA" id="ARBA00023015"/>
    </source>
</evidence>